<accession>A0A0U9HIK7</accession>
<keyword evidence="2" id="KW-1185">Reference proteome</keyword>
<dbReference type="CDD" id="cd09846">
    <property type="entry name" value="DUF1312"/>
    <property type="match status" value="1"/>
</dbReference>
<dbReference type="Proteomes" id="UP000062160">
    <property type="component" value="Unassembled WGS sequence"/>
</dbReference>
<reference evidence="1" key="1">
    <citation type="journal article" date="2016" name="Genome Announc.">
        <title>Draft Genome Sequence of the Syntrophic Lactate-Degrading Bacterium Tepidanaerobacter syntrophicus JLT.</title>
        <authorList>
            <person name="Matsuura N."/>
            <person name="Ohashi A."/>
            <person name="Tourlousse D.M."/>
            <person name="Sekiguchi Y."/>
        </authorList>
    </citation>
    <scope>NUCLEOTIDE SEQUENCE [LARGE SCALE GENOMIC DNA]</scope>
    <source>
        <strain evidence="1">JL</strain>
    </source>
</reference>
<dbReference type="RefSeq" id="WP_059033670.1">
    <property type="nucleotide sequence ID" value="NZ_BSDN01000007.1"/>
</dbReference>
<dbReference type="InterPro" id="IPR038690">
    <property type="entry name" value="NusG_2_sf"/>
</dbReference>
<sequence length="129" mass="14190">MITKGDKILICVVLLLSFLLLAAFQIFGFAAEKTYAVIEVNGKLFQKILLGENGSNFKLTVPAGNHKSIVEVDKDKVRIIYSDCPDQDCVRQGWISRPGQIIVCLPNKIVIKIVNGNTGHDNDIDGVSF</sequence>
<dbReference type="EMBL" id="DF977003">
    <property type="protein sequence ID" value="GAQ25979.1"/>
    <property type="molecule type" value="Genomic_DNA"/>
</dbReference>
<name>A0A0U9HIK7_9FIRM</name>
<evidence type="ECO:0000313" key="2">
    <source>
        <dbReference type="Proteomes" id="UP000062160"/>
    </source>
</evidence>
<proteinExistence type="predicted"/>
<dbReference type="OrthoDB" id="47603at2"/>
<protein>
    <submittedName>
        <fullName evidence="1">Uncharacterized protein</fullName>
    </submittedName>
</protein>
<dbReference type="Pfam" id="PF07009">
    <property type="entry name" value="NusG_II"/>
    <property type="match status" value="1"/>
</dbReference>
<organism evidence="1">
    <name type="scientific">Tepidanaerobacter syntrophicus</name>
    <dbReference type="NCBI Taxonomy" id="224999"/>
    <lineage>
        <taxon>Bacteria</taxon>
        <taxon>Bacillati</taxon>
        <taxon>Bacillota</taxon>
        <taxon>Clostridia</taxon>
        <taxon>Thermosediminibacterales</taxon>
        <taxon>Tepidanaerobacteraceae</taxon>
        <taxon>Tepidanaerobacter</taxon>
    </lineage>
</organism>
<dbReference type="AlphaFoldDB" id="A0A0U9HIK7"/>
<gene>
    <name evidence="1" type="ORF">TSYNT_9232</name>
</gene>
<evidence type="ECO:0000313" key="1">
    <source>
        <dbReference type="EMBL" id="GAQ25979.1"/>
    </source>
</evidence>
<dbReference type="STRING" id="224999.GCA_001485475_02017"/>
<dbReference type="Gene3D" id="2.60.320.10">
    <property type="entry name" value="N-utilization substance G protein NusG, insert domain"/>
    <property type="match status" value="1"/>
</dbReference>